<sequence>MLPWLAAQIPADYFTTGRRPAPRTARRWLWRLLRNLFGLLLLASGLAMLVLPGQGLLTILVALILLDYPAKKRLERRLVATESVLKSLNWLRRRRGVAPLQVD</sequence>
<evidence type="ECO:0000256" key="1">
    <source>
        <dbReference type="SAM" id="Phobius"/>
    </source>
</evidence>
<evidence type="ECO:0000313" key="2">
    <source>
        <dbReference type="EMBL" id="TFH69305.1"/>
    </source>
</evidence>
<comment type="caution">
    <text evidence="2">The sequence shown here is derived from an EMBL/GenBank/DDBJ whole genome shotgun (WGS) entry which is preliminary data.</text>
</comment>
<gene>
    <name evidence="2" type="ORF">E3W66_00565</name>
</gene>
<evidence type="ECO:0008006" key="4">
    <source>
        <dbReference type="Google" id="ProtNLM"/>
    </source>
</evidence>
<dbReference type="Proteomes" id="UP000298133">
    <property type="component" value="Unassembled WGS sequence"/>
</dbReference>
<protein>
    <recommendedName>
        <fullName evidence="4">Transmembrane protein (PGPGW)</fullName>
    </recommendedName>
</protein>
<name>A0A4Y8UKJ7_9GAMM</name>
<organism evidence="2 3">
    <name type="scientific">Gammaproteobacteria bacterium LSUCC0057</name>
    <dbReference type="NCBI Taxonomy" id="2559237"/>
    <lineage>
        <taxon>Bacteria</taxon>
        <taxon>Pseudomonadati</taxon>
        <taxon>Pseudomonadota</taxon>
        <taxon>Gammaproteobacteria</taxon>
        <taxon>Cellvibrionales</taxon>
        <taxon>Porticoccaceae</taxon>
        <taxon>SAR92 clade</taxon>
    </lineage>
</organism>
<dbReference type="AlphaFoldDB" id="A0A4Y8UKJ7"/>
<keyword evidence="1" id="KW-0812">Transmembrane</keyword>
<keyword evidence="3" id="KW-1185">Reference proteome</keyword>
<proteinExistence type="predicted"/>
<evidence type="ECO:0000313" key="3">
    <source>
        <dbReference type="Proteomes" id="UP000298133"/>
    </source>
</evidence>
<keyword evidence="1" id="KW-0472">Membrane</keyword>
<feature type="transmembrane region" description="Helical" evidence="1">
    <location>
        <begin position="36"/>
        <end position="66"/>
    </location>
</feature>
<dbReference type="EMBL" id="SPIA01000001">
    <property type="protein sequence ID" value="TFH69305.1"/>
    <property type="molecule type" value="Genomic_DNA"/>
</dbReference>
<accession>A0A4Y8UKJ7</accession>
<dbReference type="OrthoDB" id="9800130at2"/>
<reference evidence="2 3" key="1">
    <citation type="submission" date="2019-03" db="EMBL/GenBank/DDBJ databases">
        <title>Draft genome of Gammaproteobacteria bacterium LSUCC0057, a member of the SAR92 clade.</title>
        <authorList>
            <person name="Lanclos V.C."/>
            <person name="Doiron C."/>
            <person name="Henson M.W."/>
            <person name="Thrash J.C."/>
        </authorList>
    </citation>
    <scope>NUCLEOTIDE SEQUENCE [LARGE SCALE GENOMIC DNA]</scope>
    <source>
        <strain evidence="2 3">LSUCC0057</strain>
    </source>
</reference>
<keyword evidence="1" id="KW-1133">Transmembrane helix</keyword>